<dbReference type="EMBL" id="CP119075">
    <property type="protein sequence ID" value="WED65503.1"/>
    <property type="molecule type" value="Genomic_DNA"/>
</dbReference>
<dbReference type="AlphaFoldDB" id="A0AAF0A164"/>
<dbReference type="InterPro" id="IPR014469">
    <property type="entry name" value="DUF2271"/>
</dbReference>
<dbReference type="KEGG" id="slom:PXH66_01400"/>
<sequence length="179" mass="19130">MPPSLRSTLTRLVPGLTSVASVASAGAGELTASIEIPQLNVAEYHRPYVAVWIETPKRAFAANVAVKYDVEMADNEGETWLKDLRQWWRKSGRELDLPLDGVSGPTLPVGTHDITVATSAPALSELPAGNYVLVVEASREVGGRELVRVPFAWGANQSVEASAAGKSELGNITLRISQP</sequence>
<proteinExistence type="predicted"/>
<reference evidence="1" key="1">
    <citation type="submission" date="2023-03" db="EMBL/GenBank/DDBJ databases">
        <title>Lomoglobus Profundus gen. nov., sp. nov., a novel member of the phylum Verrucomicrobia, isolated from deep-marine sediment of South China Sea.</title>
        <authorList>
            <person name="Ahmad T."/>
            <person name="Ishaq S.E."/>
            <person name="Wang F."/>
        </authorList>
    </citation>
    <scope>NUCLEOTIDE SEQUENCE</scope>
    <source>
        <strain evidence="1">LMO-M01</strain>
    </source>
</reference>
<dbReference type="Proteomes" id="UP001218638">
    <property type="component" value="Chromosome"/>
</dbReference>
<organism evidence="1 2">
    <name type="scientific">Synoicihabitans lomoniglobus</name>
    <dbReference type="NCBI Taxonomy" id="2909285"/>
    <lineage>
        <taxon>Bacteria</taxon>
        <taxon>Pseudomonadati</taxon>
        <taxon>Verrucomicrobiota</taxon>
        <taxon>Opitutia</taxon>
        <taxon>Opitutales</taxon>
        <taxon>Opitutaceae</taxon>
        <taxon>Synoicihabitans</taxon>
    </lineage>
</organism>
<protein>
    <submittedName>
        <fullName evidence="1">DUF2271 domain-containing protein</fullName>
    </submittedName>
</protein>
<keyword evidence="2" id="KW-1185">Reference proteome</keyword>
<accession>A0AAF0A164</accession>
<dbReference type="Pfam" id="PF10029">
    <property type="entry name" value="DUF2271"/>
    <property type="match status" value="1"/>
</dbReference>
<name>A0AAF0A164_9BACT</name>
<evidence type="ECO:0000313" key="2">
    <source>
        <dbReference type="Proteomes" id="UP001218638"/>
    </source>
</evidence>
<gene>
    <name evidence="1" type="ORF">PXH66_01400</name>
</gene>
<dbReference type="RefSeq" id="WP_330928709.1">
    <property type="nucleotide sequence ID" value="NZ_CP119075.1"/>
</dbReference>
<dbReference type="PIRSF" id="PIRSF014995">
    <property type="entry name" value="UCP014995"/>
    <property type="match status" value="1"/>
</dbReference>
<evidence type="ECO:0000313" key="1">
    <source>
        <dbReference type="EMBL" id="WED65503.1"/>
    </source>
</evidence>